<keyword evidence="4" id="KW-0804">Transcription</keyword>
<dbReference type="InterPro" id="IPR036388">
    <property type="entry name" value="WH-like_DNA-bd_sf"/>
</dbReference>
<dbReference type="Gene3D" id="3.40.190.290">
    <property type="match status" value="1"/>
</dbReference>
<evidence type="ECO:0000256" key="3">
    <source>
        <dbReference type="ARBA" id="ARBA00023125"/>
    </source>
</evidence>
<dbReference type="InterPro" id="IPR050950">
    <property type="entry name" value="HTH-type_LysR_regulators"/>
</dbReference>
<reference evidence="6 7" key="1">
    <citation type="submission" date="2019-02" db="EMBL/GenBank/DDBJ databases">
        <title>Deep-cultivation of Planctomycetes and their phenomic and genomic characterization uncovers novel biology.</title>
        <authorList>
            <person name="Wiegand S."/>
            <person name="Jogler M."/>
            <person name="Boedeker C."/>
            <person name="Pinto D."/>
            <person name="Vollmers J."/>
            <person name="Rivas-Marin E."/>
            <person name="Kohn T."/>
            <person name="Peeters S.H."/>
            <person name="Heuer A."/>
            <person name="Rast P."/>
            <person name="Oberbeckmann S."/>
            <person name="Bunk B."/>
            <person name="Jeske O."/>
            <person name="Meyerdierks A."/>
            <person name="Storesund J.E."/>
            <person name="Kallscheuer N."/>
            <person name="Luecker S."/>
            <person name="Lage O.M."/>
            <person name="Pohl T."/>
            <person name="Merkel B.J."/>
            <person name="Hornburger P."/>
            <person name="Mueller R.-W."/>
            <person name="Bruemmer F."/>
            <person name="Labrenz M."/>
            <person name="Spormann A.M."/>
            <person name="Op den Camp H."/>
            <person name="Overmann J."/>
            <person name="Amann R."/>
            <person name="Jetten M.S.M."/>
            <person name="Mascher T."/>
            <person name="Medema M.H."/>
            <person name="Devos D.P."/>
            <person name="Kaster A.-K."/>
            <person name="Ovreas L."/>
            <person name="Rohde M."/>
            <person name="Galperin M.Y."/>
            <person name="Jogler C."/>
        </authorList>
    </citation>
    <scope>NUCLEOTIDE SEQUENCE [LARGE SCALE GENOMIC DNA]</scope>
    <source>
        <strain evidence="6 7">Pla175</strain>
    </source>
</reference>
<keyword evidence="3" id="KW-0238">DNA-binding</keyword>
<keyword evidence="7" id="KW-1185">Reference proteome</keyword>
<dbReference type="Gene3D" id="1.10.10.10">
    <property type="entry name" value="Winged helix-like DNA-binding domain superfamily/Winged helix DNA-binding domain"/>
    <property type="match status" value="1"/>
</dbReference>
<evidence type="ECO:0000256" key="4">
    <source>
        <dbReference type="ARBA" id="ARBA00023163"/>
    </source>
</evidence>
<dbReference type="EMBL" id="CP036291">
    <property type="protein sequence ID" value="QDU86730.1"/>
    <property type="molecule type" value="Genomic_DNA"/>
</dbReference>
<sequence>MHLRSLKIFCDTVRLRSFSKAAEENGVSQSSASQVVHQLEERLGVQMIDRSKRPFVLTPEGEHFYDGCRAIVRRYADLVREVTSLHEAVSARLRVASIYSIGLAHMSQYLREFLEANPRADVRMEYLHPDRVYESVESDEADLGLVSYPEPTRMIDTTAWRDEPMVLVCRPDHPLAALPAISLEMLDGKSLVAFQSGLRIREEIDHALDEAGAQVRVALEFDNIETIKRAVEAGDGVALLPEPTVGREVATGDLTKLPLTDGALVRPLGFIHRRDRPLSDTARRLIQLLQSHAADPLADCDRAASGRFSAADLKH</sequence>
<dbReference type="RefSeq" id="WP_145280221.1">
    <property type="nucleotide sequence ID" value="NZ_CP036291.1"/>
</dbReference>
<keyword evidence="2" id="KW-0805">Transcription regulation</keyword>
<dbReference type="SUPFAM" id="SSF53850">
    <property type="entry name" value="Periplasmic binding protein-like II"/>
    <property type="match status" value="1"/>
</dbReference>
<dbReference type="GO" id="GO:0003677">
    <property type="term" value="F:DNA binding"/>
    <property type="evidence" value="ECO:0007669"/>
    <property type="project" value="UniProtKB-KW"/>
</dbReference>
<dbReference type="Pfam" id="PF00126">
    <property type="entry name" value="HTH_1"/>
    <property type="match status" value="1"/>
</dbReference>
<dbReference type="OrthoDB" id="9785745at2"/>
<evidence type="ECO:0000313" key="6">
    <source>
        <dbReference type="EMBL" id="QDU86730.1"/>
    </source>
</evidence>
<evidence type="ECO:0000313" key="7">
    <source>
        <dbReference type="Proteomes" id="UP000317429"/>
    </source>
</evidence>
<dbReference type="CDD" id="cd05466">
    <property type="entry name" value="PBP2_LTTR_substrate"/>
    <property type="match status" value="1"/>
</dbReference>
<dbReference type="InterPro" id="IPR036390">
    <property type="entry name" value="WH_DNA-bd_sf"/>
</dbReference>
<evidence type="ECO:0000259" key="5">
    <source>
        <dbReference type="PROSITE" id="PS50931"/>
    </source>
</evidence>
<dbReference type="GO" id="GO:0003700">
    <property type="term" value="F:DNA-binding transcription factor activity"/>
    <property type="evidence" value="ECO:0007669"/>
    <property type="project" value="InterPro"/>
</dbReference>
<protein>
    <submittedName>
        <fullName evidence="6">HTH-type transcriptional regulator CysL</fullName>
    </submittedName>
</protein>
<dbReference type="InterPro" id="IPR000847">
    <property type="entry name" value="LysR_HTH_N"/>
</dbReference>
<comment type="similarity">
    <text evidence="1">Belongs to the LysR transcriptional regulatory family.</text>
</comment>
<evidence type="ECO:0000256" key="2">
    <source>
        <dbReference type="ARBA" id="ARBA00023015"/>
    </source>
</evidence>
<accession>A0A518D5I7</accession>
<proteinExistence type="inferred from homology"/>
<dbReference type="Proteomes" id="UP000317429">
    <property type="component" value="Chromosome"/>
</dbReference>
<dbReference type="Pfam" id="PF03466">
    <property type="entry name" value="LysR_substrate"/>
    <property type="match status" value="1"/>
</dbReference>
<evidence type="ECO:0000256" key="1">
    <source>
        <dbReference type="ARBA" id="ARBA00009437"/>
    </source>
</evidence>
<dbReference type="AlphaFoldDB" id="A0A518D5I7"/>
<dbReference type="KEGG" id="pnd:Pla175_00800"/>
<organism evidence="6 7">
    <name type="scientific">Pirellulimonas nuda</name>
    <dbReference type="NCBI Taxonomy" id="2528009"/>
    <lineage>
        <taxon>Bacteria</taxon>
        <taxon>Pseudomonadati</taxon>
        <taxon>Planctomycetota</taxon>
        <taxon>Planctomycetia</taxon>
        <taxon>Pirellulales</taxon>
        <taxon>Lacipirellulaceae</taxon>
        <taxon>Pirellulimonas</taxon>
    </lineage>
</organism>
<dbReference type="PANTHER" id="PTHR30419:SF8">
    <property type="entry name" value="NITROGEN ASSIMILATION TRANSCRIPTIONAL ACTIVATOR-RELATED"/>
    <property type="match status" value="1"/>
</dbReference>
<dbReference type="SUPFAM" id="SSF46785">
    <property type="entry name" value="Winged helix' DNA-binding domain"/>
    <property type="match status" value="1"/>
</dbReference>
<dbReference type="FunFam" id="1.10.10.10:FF:000001">
    <property type="entry name" value="LysR family transcriptional regulator"/>
    <property type="match status" value="1"/>
</dbReference>
<dbReference type="PANTHER" id="PTHR30419">
    <property type="entry name" value="HTH-TYPE TRANSCRIPTIONAL REGULATOR YBHD"/>
    <property type="match status" value="1"/>
</dbReference>
<dbReference type="InterPro" id="IPR005119">
    <property type="entry name" value="LysR_subst-bd"/>
</dbReference>
<gene>
    <name evidence="6" type="primary">cysL</name>
    <name evidence="6" type="ORF">Pla175_00800</name>
</gene>
<dbReference type="PROSITE" id="PS50931">
    <property type="entry name" value="HTH_LYSR"/>
    <property type="match status" value="1"/>
</dbReference>
<dbReference type="PRINTS" id="PR00039">
    <property type="entry name" value="HTHLYSR"/>
</dbReference>
<dbReference type="GO" id="GO:0005829">
    <property type="term" value="C:cytosol"/>
    <property type="evidence" value="ECO:0007669"/>
    <property type="project" value="TreeGrafter"/>
</dbReference>
<feature type="domain" description="HTH lysR-type" evidence="5">
    <location>
        <begin position="1"/>
        <end position="58"/>
    </location>
</feature>
<name>A0A518D5I7_9BACT</name>